<keyword evidence="3" id="KW-1185">Reference proteome</keyword>
<organism evidence="2 3">
    <name type="scientific">Podospora australis</name>
    <dbReference type="NCBI Taxonomy" id="1536484"/>
    <lineage>
        <taxon>Eukaryota</taxon>
        <taxon>Fungi</taxon>
        <taxon>Dikarya</taxon>
        <taxon>Ascomycota</taxon>
        <taxon>Pezizomycotina</taxon>
        <taxon>Sordariomycetes</taxon>
        <taxon>Sordariomycetidae</taxon>
        <taxon>Sordariales</taxon>
        <taxon>Podosporaceae</taxon>
        <taxon>Podospora</taxon>
    </lineage>
</organism>
<comment type="caution">
    <text evidence="2">The sequence shown here is derived from an EMBL/GenBank/DDBJ whole genome shotgun (WGS) entry which is preliminary data.</text>
</comment>
<dbReference type="Proteomes" id="UP001302126">
    <property type="component" value="Unassembled WGS sequence"/>
</dbReference>
<name>A0AAN6WVD7_9PEZI</name>
<accession>A0AAN6WVD7</accession>
<feature type="compositionally biased region" description="Acidic residues" evidence="1">
    <location>
        <begin position="580"/>
        <end position="592"/>
    </location>
</feature>
<evidence type="ECO:0000256" key="1">
    <source>
        <dbReference type="SAM" id="MobiDB-lite"/>
    </source>
</evidence>
<reference evidence="2" key="1">
    <citation type="journal article" date="2023" name="Mol. Phylogenet. Evol.">
        <title>Genome-scale phylogeny and comparative genomics of the fungal order Sordariales.</title>
        <authorList>
            <person name="Hensen N."/>
            <person name="Bonometti L."/>
            <person name="Westerberg I."/>
            <person name="Brannstrom I.O."/>
            <person name="Guillou S."/>
            <person name="Cros-Aarteil S."/>
            <person name="Calhoun S."/>
            <person name="Haridas S."/>
            <person name="Kuo A."/>
            <person name="Mondo S."/>
            <person name="Pangilinan J."/>
            <person name="Riley R."/>
            <person name="LaButti K."/>
            <person name="Andreopoulos B."/>
            <person name="Lipzen A."/>
            <person name="Chen C."/>
            <person name="Yan M."/>
            <person name="Daum C."/>
            <person name="Ng V."/>
            <person name="Clum A."/>
            <person name="Steindorff A."/>
            <person name="Ohm R.A."/>
            <person name="Martin F."/>
            <person name="Silar P."/>
            <person name="Natvig D.O."/>
            <person name="Lalanne C."/>
            <person name="Gautier V."/>
            <person name="Ament-Velasquez S.L."/>
            <person name="Kruys A."/>
            <person name="Hutchinson M.I."/>
            <person name="Powell A.J."/>
            <person name="Barry K."/>
            <person name="Miller A.N."/>
            <person name="Grigoriev I.V."/>
            <person name="Debuchy R."/>
            <person name="Gladieux P."/>
            <person name="Hiltunen Thoren M."/>
            <person name="Johannesson H."/>
        </authorList>
    </citation>
    <scope>NUCLEOTIDE SEQUENCE</scope>
    <source>
        <strain evidence="2">PSN309</strain>
    </source>
</reference>
<dbReference type="EMBL" id="MU864408">
    <property type="protein sequence ID" value="KAK4187157.1"/>
    <property type="molecule type" value="Genomic_DNA"/>
</dbReference>
<evidence type="ECO:0000313" key="2">
    <source>
        <dbReference type="EMBL" id="KAK4187157.1"/>
    </source>
</evidence>
<gene>
    <name evidence="2" type="ORF">QBC35DRAFT_499451</name>
</gene>
<reference evidence="2" key="2">
    <citation type="submission" date="2023-05" db="EMBL/GenBank/DDBJ databases">
        <authorList>
            <consortium name="Lawrence Berkeley National Laboratory"/>
            <person name="Steindorff A."/>
            <person name="Hensen N."/>
            <person name="Bonometti L."/>
            <person name="Westerberg I."/>
            <person name="Brannstrom I.O."/>
            <person name="Guillou S."/>
            <person name="Cros-Aarteil S."/>
            <person name="Calhoun S."/>
            <person name="Haridas S."/>
            <person name="Kuo A."/>
            <person name="Mondo S."/>
            <person name="Pangilinan J."/>
            <person name="Riley R."/>
            <person name="Labutti K."/>
            <person name="Andreopoulos B."/>
            <person name="Lipzen A."/>
            <person name="Chen C."/>
            <person name="Yanf M."/>
            <person name="Daum C."/>
            <person name="Ng V."/>
            <person name="Clum A."/>
            <person name="Ohm R."/>
            <person name="Martin F."/>
            <person name="Silar P."/>
            <person name="Natvig D."/>
            <person name="Lalanne C."/>
            <person name="Gautier V."/>
            <person name="Ament-Velasquez S.L."/>
            <person name="Kruys A."/>
            <person name="Hutchinson M.I."/>
            <person name="Powell A.J."/>
            <person name="Barry K."/>
            <person name="Miller A.N."/>
            <person name="Grigoriev I.V."/>
            <person name="Debuchy R."/>
            <person name="Gladieux P."/>
            <person name="Thoren M.H."/>
            <person name="Johannesson H."/>
        </authorList>
    </citation>
    <scope>NUCLEOTIDE SEQUENCE</scope>
    <source>
        <strain evidence="2">PSN309</strain>
    </source>
</reference>
<protein>
    <submittedName>
        <fullName evidence="2">Uncharacterized protein</fullName>
    </submittedName>
</protein>
<proteinExistence type="predicted"/>
<sequence length="961" mass="105444">MVSISWNSLRPIDNRSHHDNFKMASKLQIHSPYVLHSLPSPFNGPDGPGRYIAGEVFGQKQGLKRKKRSELAVAIDGVAIYIYDILTSQQVTSYDVSTQAVFTCAPYSLRWRPSSAKNASRYTYVSTIPTKDSLSAKKEIKLFKEELSESGNSSLTTKVHLHDCDSPIVHLVASSSRDAQNTLPTDESSNHDLVAIAADGTILCLDGETLEEKWKTAPTVLSQELASGSKTALQVDYVQPTLAADVVDGLFGGKNELFGVFQEKVHRDGFNPDILVVVTSTNLTQGAPQKHMHLLALPSEREAHQANRQTLIPIFVAPLPNTAVSTKYQLDVRSGTLQSLAEGLLSTYVFNNGIARLENKLLVPGMSSFLRLSKTSVLAATPESFSVYNPIYRSLQATTSIKSEENYQFITYLATREVAVGLHGSSLFAVQIEAPKNRNTKRRAEGLLTDAIRRGIPRDQPCVKRIRGEHTQSAILADPLPSASDASSSDWQAAVDKADELLAAGNLRLWEESMAGVFKVEVKSNEALEGGEDATNGTVAVVQLPVWVWPSSRAEYPHVDRRWVFYAINRIFSWNKPVEVDDSNEPADDSNEPVDASKEPVDYSETPRLACRFPESSVLNYLVDAGHLSTSNIKSAFKDETRELDDVEDIIGQELPPVLAHIDPTTELLLSYLSGTQLGSTELVSSIKLLLRSLDLLGDPSKTKELAQQATGEETEAIAMELDQAEEELQITEFHLGGHRFQGLGVAFSKLVVCPATATVQSLRRLFKPEETISLLNVLRAELIKDGWTSDYMEEIEAPPDGSLQLIADLMTRCIDAIGLGGWMAFDSVLSNSNSQEDAADYFSRFNLEISSALQGIHEAVRLQGILSEATGYAKRARKALADATKGKPVSVPVTEELPFGLKTDSKISMDRVRSGGEIVERSRRQIGHFASQKRAIYSVHRIPEEALLGGSDVTVIQEAR</sequence>
<feature type="region of interest" description="Disordered" evidence="1">
    <location>
        <begin position="579"/>
        <end position="601"/>
    </location>
</feature>
<dbReference type="AlphaFoldDB" id="A0AAN6WVD7"/>
<evidence type="ECO:0000313" key="3">
    <source>
        <dbReference type="Proteomes" id="UP001302126"/>
    </source>
</evidence>